<dbReference type="Proteomes" id="UP000257055">
    <property type="component" value="Unassembled WGS sequence"/>
</dbReference>
<organism evidence="1 2">
    <name type="scientific">Listeria kieliensis</name>
    <dbReference type="NCBI Taxonomy" id="1621700"/>
    <lineage>
        <taxon>Bacteria</taxon>
        <taxon>Bacillati</taxon>
        <taxon>Bacillota</taxon>
        <taxon>Bacilli</taxon>
        <taxon>Bacillales</taxon>
        <taxon>Listeriaceae</taxon>
        <taxon>Listeria</taxon>
    </lineage>
</organism>
<evidence type="ECO:0000313" key="1">
    <source>
        <dbReference type="EMBL" id="RDX01357.1"/>
    </source>
</evidence>
<evidence type="ECO:0000313" key="2">
    <source>
        <dbReference type="Proteomes" id="UP000257055"/>
    </source>
</evidence>
<reference evidence="2" key="1">
    <citation type="submission" date="2015-04" db="EMBL/GenBank/DDBJ databases">
        <authorList>
            <person name="Schardt J."/>
            <person name="Mueller-Herbst S."/>
            <person name="Scherer S."/>
            <person name="Huptas C."/>
        </authorList>
    </citation>
    <scope>NUCLEOTIDE SEQUENCE [LARGE SCALE GENOMIC DNA]</scope>
    <source>
        <strain evidence="2">Kiel-L1</strain>
    </source>
</reference>
<sequence length="68" mass="8322">MQIILKRKIERFYYIFYFPFKKGDRNNVISSYIIFIVHGKRWIGIGIFKLRSINVQKFTFFVLQRTAL</sequence>
<proteinExistence type="predicted"/>
<accession>A0A3D8TRS0</accession>
<dbReference type="AlphaFoldDB" id="A0A3D8TRS0"/>
<name>A0A3D8TRS0_9LIST</name>
<dbReference type="EMBL" id="LARY01000002">
    <property type="protein sequence ID" value="RDX01357.1"/>
    <property type="molecule type" value="Genomic_DNA"/>
</dbReference>
<gene>
    <name evidence="1" type="ORF">UR08_10600</name>
</gene>
<comment type="caution">
    <text evidence="1">The sequence shown here is derived from an EMBL/GenBank/DDBJ whole genome shotgun (WGS) entry which is preliminary data.</text>
</comment>
<keyword evidence="2" id="KW-1185">Reference proteome</keyword>
<protein>
    <submittedName>
        <fullName evidence="1">Uncharacterized protein</fullName>
    </submittedName>
</protein>